<dbReference type="HOGENOM" id="CLU_702268_0_0_1"/>
<reference evidence="1 2" key="1">
    <citation type="submission" date="2014-06" db="EMBL/GenBank/DDBJ databases">
        <authorList>
            <consortium name="DOE Joint Genome Institute"/>
            <person name="Kuo A."/>
            <person name="Kohler A."/>
            <person name="Nagy L.G."/>
            <person name="Floudas D."/>
            <person name="Copeland A."/>
            <person name="Barry K.W."/>
            <person name="Cichocki N."/>
            <person name="Veneault-Fourrey C."/>
            <person name="LaButti K."/>
            <person name="Lindquist E.A."/>
            <person name="Lipzen A."/>
            <person name="Lundell T."/>
            <person name="Morin E."/>
            <person name="Murat C."/>
            <person name="Sun H."/>
            <person name="Tunlid A."/>
            <person name="Henrissat B."/>
            <person name="Grigoriev I.V."/>
            <person name="Hibbett D.S."/>
            <person name="Martin F."/>
            <person name="Nordberg H.P."/>
            <person name="Cantor M.N."/>
            <person name="Hua S.X."/>
        </authorList>
    </citation>
    <scope>NUCLEOTIDE SEQUENCE [LARGE SCALE GENOMIC DNA]</scope>
    <source>
        <strain evidence="1 2">ATCC 200175</strain>
    </source>
</reference>
<sequence>MLRVNCWGGRTRGAYPAVDAWCRRMVFGVLASCGRGGHIVCPLSSRRLSSAALSLPRLPFSASFIFVSLTFPSPPCLFVSPCVGAARRLLGWLHSRCTLAVDTWCRRTAFGVLASRGWGGQVVCPPSSRHLPLVGALSPSSSLVSLICLCLPYLSPPPLSPCLLFVRAARRYSWGGCACGACPAVDTLRRCTAFGVVVGLGWGLVDVKGVDVVGTSSALRRLVVCCSLTLRLSLVFPSPSVCSTSLPFHFLTSSSRRTLVLRVNTAGVAALAVHARLSMPGVEATDEVAWGAGESLGRQWVVWAVWTMVAVFGRTWGTCRWGVCGSFSELGFWWVILVVGE</sequence>
<evidence type="ECO:0000313" key="2">
    <source>
        <dbReference type="Proteomes" id="UP000053647"/>
    </source>
</evidence>
<accession>A0A0C9TTY3</accession>
<protein>
    <submittedName>
        <fullName evidence="1">Uncharacterized protein</fullName>
    </submittedName>
</protein>
<keyword evidence="2" id="KW-1185">Reference proteome</keyword>
<evidence type="ECO:0000313" key="1">
    <source>
        <dbReference type="EMBL" id="KIJ11272.1"/>
    </source>
</evidence>
<proteinExistence type="predicted"/>
<organism evidence="1 2">
    <name type="scientific">Paxillus involutus ATCC 200175</name>
    <dbReference type="NCBI Taxonomy" id="664439"/>
    <lineage>
        <taxon>Eukaryota</taxon>
        <taxon>Fungi</taxon>
        <taxon>Dikarya</taxon>
        <taxon>Basidiomycota</taxon>
        <taxon>Agaricomycotina</taxon>
        <taxon>Agaricomycetes</taxon>
        <taxon>Agaricomycetidae</taxon>
        <taxon>Boletales</taxon>
        <taxon>Paxilineae</taxon>
        <taxon>Paxillaceae</taxon>
        <taxon>Paxillus</taxon>
    </lineage>
</organism>
<dbReference type="AlphaFoldDB" id="A0A0C9TTY3"/>
<dbReference type="Proteomes" id="UP000053647">
    <property type="component" value="Unassembled WGS sequence"/>
</dbReference>
<dbReference type="EMBL" id="KN819383">
    <property type="protein sequence ID" value="KIJ11272.1"/>
    <property type="molecule type" value="Genomic_DNA"/>
</dbReference>
<name>A0A0C9TTY3_PAXIN</name>
<gene>
    <name evidence="1" type="ORF">PAXINDRAFT_15814</name>
</gene>
<reference evidence="2" key="2">
    <citation type="submission" date="2015-01" db="EMBL/GenBank/DDBJ databases">
        <title>Evolutionary Origins and Diversification of the Mycorrhizal Mutualists.</title>
        <authorList>
            <consortium name="DOE Joint Genome Institute"/>
            <consortium name="Mycorrhizal Genomics Consortium"/>
            <person name="Kohler A."/>
            <person name="Kuo A."/>
            <person name="Nagy L.G."/>
            <person name="Floudas D."/>
            <person name="Copeland A."/>
            <person name="Barry K.W."/>
            <person name="Cichocki N."/>
            <person name="Veneault-Fourrey C."/>
            <person name="LaButti K."/>
            <person name="Lindquist E.A."/>
            <person name="Lipzen A."/>
            <person name="Lundell T."/>
            <person name="Morin E."/>
            <person name="Murat C."/>
            <person name="Riley R."/>
            <person name="Ohm R."/>
            <person name="Sun H."/>
            <person name="Tunlid A."/>
            <person name="Henrissat B."/>
            <person name="Grigoriev I.V."/>
            <person name="Hibbett D.S."/>
            <person name="Martin F."/>
        </authorList>
    </citation>
    <scope>NUCLEOTIDE SEQUENCE [LARGE SCALE GENOMIC DNA]</scope>
    <source>
        <strain evidence="2">ATCC 200175</strain>
    </source>
</reference>